<dbReference type="Gramene" id="OE9A088908T1">
    <property type="protein sequence ID" value="OE9A088908C1"/>
    <property type="gene ID" value="OE9A088908"/>
</dbReference>
<dbReference type="AlphaFoldDB" id="A0A8S0RQF0"/>
<evidence type="ECO:0000313" key="2">
    <source>
        <dbReference type="EMBL" id="CAA2981453.1"/>
    </source>
</evidence>
<feature type="chain" id="PRO_5035869690" evidence="1">
    <location>
        <begin position="19"/>
        <end position="180"/>
    </location>
</feature>
<sequence length="180" mass="20008">MKFFMFLAFTIFLQGALGNLQRKEAIVREIASWIVFILNRISGEAMPVRDFSSNDGTIDFQCKTSEVVAINLYEYIESDECVISCGVDRKSIGISSDALLDSQFTAKLCSPQCYQNCPNIVDLYYNLALGEGAILTDVCKSQRTYYRRSMAQIQSSGSALGPISAVEVLCPLLLLLHLHL</sequence>
<reference evidence="2 3" key="1">
    <citation type="submission" date="2019-12" db="EMBL/GenBank/DDBJ databases">
        <authorList>
            <person name="Alioto T."/>
            <person name="Alioto T."/>
            <person name="Gomez Garrido J."/>
        </authorList>
    </citation>
    <scope>NUCLEOTIDE SEQUENCE [LARGE SCALE GENOMIC DNA]</scope>
</reference>
<keyword evidence="3" id="KW-1185">Reference proteome</keyword>
<name>A0A8S0RQF0_OLEEU</name>
<evidence type="ECO:0000313" key="3">
    <source>
        <dbReference type="Proteomes" id="UP000594638"/>
    </source>
</evidence>
<dbReference type="PANTHER" id="PTHR33649:SF4">
    <property type="entry name" value="PAR1 PROTEIN"/>
    <property type="match status" value="1"/>
</dbReference>
<accession>A0A8S0RQF0</accession>
<dbReference type="InterPro" id="IPR009489">
    <property type="entry name" value="PAR1"/>
</dbReference>
<comment type="caution">
    <text evidence="2">The sequence shown here is derived from an EMBL/GenBank/DDBJ whole genome shotgun (WGS) entry which is preliminary data.</text>
</comment>
<dbReference type="Pfam" id="PF06521">
    <property type="entry name" value="PAR1"/>
    <property type="match status" value="1"/>
</dbReference>
<dbReference type="Proteomes" id="UP000594638">
    <property type="component" value="Unassembled WGS sequence"/>
</dbReference>
<dbReference type="OrthoDB" id="772928at2759"/>
<gene>
    <name evidence="2" type="ORF">OLEA9_A088908</name>
</gene>
<protein>
    <submittedName>
        <fullName evidence="2">Uncharacterized protein</fullName>
    </submittedName>
</protein>
<dbReference type="EMBL" id="CACTIH010003672">
    <property type="protein sequence ID" value="CAA2981453.1"/>
    <property type="molecule type" value="Genomic_DNA"/>
</dbReference>
<proteinExistence type="predicted"/>
<feature type="signal peptide" evidence="1">
    <location>
        <begin position="1"/>
        <end position="18"/>
    </location>
</feature>
<evidence type="ECO:0000256" key="1">
    <source>
        <dbReference type="SAM" id="SignalP"/>
    </source>
</evidence>
<organism evidence="2 3">
    <name type="scientific">Olea europaea subsp. europaea</name>
    <dbReference type="NCBI Taxonomy" id="158383"/>
    <lineage>
        <taxon>Eukaryota</taxon>
        <taxon>Viridiplantae</taxon>
        <taxon>Streptophyta</taxon>
        <taxon>Embryophyta</taxon>
        <taxon>Tracheophyta</taxon>
        <taxon>Spermatophyta</taxon>
        <taxon>Magnoliopsida</taxon>
        <taxon>eudicotyledons</taxon>
        <taxon>Gunneridae</taxon>
        <taxon>Pentapetalae</taxon>
        <taxon>asterids</taxon>
        <taxon>lamiids</taxon>
        <taxon>Lamiales</taxon>
        <taxon>Oleaceae</taxon>
        <taxon>Oleeae</taxon>
        <taxon>Olea</taxon>
    </lineage>
</organism>
<dbReference type="PANTHER" id="PTHR33649">
    <property type="entry name" value="PAR1 PROTEIN"/>
    <property type="match status" value="1"/>
</dbReference>
<keyword evidence="1" id="KW-0732">Signal</keyword>